<evidence type="ECO:0000313" key="3">
    <source>
        <dbReference type="Proteomes" id="UP000198420"/>
    </source>
</evidence>
<gene>
    <name evidence="2" type="ORF">SAMN06265355_1277</name>
</gene>
<protein>
    <submittedName>
        <fullName evidence="2">Uncharacterized protein</fullName>
    </submittedName>
</protein>
<evidence type="ECO:0000256" key="1">
    <source>
        <dbReference type="SAM" id="MobiDB-lite"/>
    </source>
</evidence>
<keyword evidence="3" id="KW-1185">Reference proteome</keyword>
<dbReference type="AlphaFoldDB" id="A0A239GZ29"/>
<sequence>MPRRAMRGVMPRPRSQVPQVGVVVAWSPFSFAGRRRRDAPHQRLQRDVVVPGRAPSSTSARRTQDRTVSVEVTPNLAATAFIADHSLG</sequence>
<feature type="region of interest" description="Disordered" evidence="1">
    <location>
        <begin position="34"/>
        <end position="68"/>
    </location>
</feature>
<organism evidence="2 3">
    <name type="scientific">Actinomadura mexicana</name>
    <dbReference type="NCBI Taxonomy" id="134959"/>
    <lineage>
        <taxon>Bacteria</taxon>
        <taxon>Bacillati</taxon>
        <taxon>Actinomycetota</taxon>
        <taxon>Actinomycetes</taxon>
        <taxon>Streptosporangiales</taxon>
        <taxon>Thermomonosporaceae</taxon>
        <taxon>Actinomadura</taxon>
    </lineage>
</organism>
<feature type="compositionally biased region" description="Polar residues" evidence="1">
    <location>
        <begin position="55"/>
        <end position="68"/>
    </location>
</feature>
<dbReference type="Proteomes" id="UP000198420">
    <property type="component" value="Unassembled WGS sequence"/>
</dbReference>
<accession>A0A239GZ29</accession>
<name>A0A239GZ29_9ACTN</name>
<reference evidence="3" key="1">
    <citation type="submission" date="2017-06" db="EMBL/GenBank/DDBJ databases">
        <authorList>
            <person name="Varghese N."/>
            <person name="Submissions S."/>
        </authorList>
    </citation>
    <scope>NUCLEOTIDE SEQUENCE [LARGE SCALE GENOMIC DNA]</scope>
    <source>
        <strain evidence="3">DSM 44485</strain>
    </source>
</reference>
<dbReference type="EMBL" id="FZNP01000027">
    <property type="protein sequence ID" value="SNS73813.1"/>
    <property type="molecule type" value="Genomic_DNA"/>
</dbReference>
<proteinExistence type="predicted"/>
<evidence type="ECO:0000313" key="2">
    <source>
        <dbReference type="EMBL" id="SNS73813.1"/>
    </source>
</evidence>